<evidence type="ECO:0000256" key="8">
    <source>
        <dbReference type="SAM" id="Coils"/>
    </source>
</evidence>
<dbReference type="PROSITE" id="PS51125">
    <property type="entry name" value="NHL"/>
    <property type="match status" value="1"/>
</dbReference>
<keyword evidence="13" id="KW-1185">Reference proteome</keyword>
<dbReference type="Pfam" id="PF00643">
    <property type="entry name" value="zf-B_box"/>
    <property type="match status" value="1"/>
</dbReference>
<comment type="caution">
    <text evidence="12">The sequence shown here is derived from an EMBL/GenBank/DDBJ whole genome shotgun (WGS) entry which is preliminary data.</text>
</comment>
<dbReference type="OrthoDB" id="252722at2759"/>
<dbReference type="PROSITE" id="PS00518">
    <property type="entry name" value="ZF_RING_1"/>
    <property type="match status" value="1"/>
</dbReference>
<feature type="domain" description="B box-type" evidence="11">
    <location>
        <begin position="126"/>
        <end position="166"/>
    </location>
</feature>
<feature type="domain" description="RING-type" evidence="10">
    <location>
        <begin position="23"/>
        <end position="89"/>
    </location>
</feature>
<dbReference type="GO" id="GO:0005654">
    <property type="term" value="C:nucleoplasm"/>
    <property type="evidence" value="ECO:0007669"/>
    <property type="project" value="TreeGrafter"/>
</dbReference>
<dbReference type="SMART" id="SM00557">
    <property type="entry name" value="IG_FLMN"/>
    <property type="match status" value="1"/>
</dbReference>
<feature type="coiled-coil region" evidence="8">
    <location>
        <begin position="236"/>
        <end position="263"/>
    </location>
</feature>
<dbReference type="GO" id="GO:0061630">
    <property type="term" value="F:ubiquitin protein ligase activity"/>
    <property type="evidence" value="ECO:0007669"/>
    <property type="project" value="TreeGrafter"/>
</dbReference>
<keyword evidence="4" id="KW-0862">Zinc</keyword>
<dbReference type="GO" id="GO:0008270">
    <property type="term" value="F:zinc ion binding"/>
    <property type="evidence" value="ECO:0007669"/>
    <property type="project" value="UniProtKB-KW"/>
</dbReference>
<evidence type="ECO:0000256" key="6">
    <source>
        <dbReference type="PROSITE-ProRule" id="PRU00087"/>
    </source>
</evidence>
<dbReference type="PANTHER" id="PTHR25462">
    <property type="entry name" value="BONUS, ISOFORM C-RELATED"/>
    <property type="match status" value="1"/>
</dbReference>
<dbReference type="SMART" id="SM00184">
    <property type="entry name" value="RING"/>
    <property type="match status" value="1"/>
</dbReference>
<evidence type="ECO:0000256" key="3">
    <source>
        <dbReference type="ARBA" id="ARBA00022771"/>
    </source>
</evidence>
<feature type="region of interest" description="Disordered" evidence="9">
    <location>
        <begin position="60"/>
        <end position="81"/>
    </location>
</feature>
<sequence>MTSTLVETVSINYEDFNESFLTCGTCLCTYDGSEHTPKLLPCSHTVCLQCLGRIAAAAAPSSTPSTLSSNSSGSTPRETPATFRCPICRELINIPRGGVSALPPSFLVNQLLDLMASQRREVIPKCSTHSNQELLFCETCDSVFCAVCVTNPHTSIQTGDHTVIPFSIAIKRMSEILLYKANECLSKLDEATDSVTNEMQRLEIAADNACEIATKAFEEAVQLLEKRRLSYVNKIREVANTKREKLLEQLELISKERTQVRDTCDGLEYQVEVRHITKRISELSSQLDSFISLRHPRENAHLVCKMESDYPSLETAIGTTIRTSTTFPPLCTMKCEPDSILCMGLEVDLLLETRDYHNQVRKEGGDPVEVFVQTPKGQRWPSGKVTIEDNEDGTYGIKFTPTEIGTYRVGVEIFGRSIKDELFPVDIAEHNNPVKIWGKGELCQPVSTAKGKDTEVFVLDTGNARVVVLDQALTFKRVINNEALEGRSCTGIAYCHTSDAIVVVNWRSKVVTRISTKDGSTLSTLTHPAFEEPIGVCVDPKGNILVADNGARAVFIFDHQGAPKHTIKRDNFGLLGGVAIGPNGKTVIVADMSLFILGEASNNARRELCIEKEIKVAGKGRFGGVAVDDDGIIIATRTEKTRSFLQIFQDNKLISTIDSFSSKLKRPSDLAIISHRNILVVDLGNDCVKQYRYK</sequence>
<feature type="compositionally biased region" description="Low complexity" evidence="9">
    <location>
        <begin position="60"/>
        <end position="76"/>
    </location>
</feature>
<dbReference type="CDD" id="cd16579">
    <property type="entry name" value="RING-HC_PML_C-V"/>
    <property type="match status" value="1"/>
</dbReference>
<dbReference type="PROSITE" id="PS50194">
    <property type="entry name" value="FILAMIN_REPEAT"/>
    <property type="match status" value="1"/>
</dbReference>
<dbReference type="PROSITE" id="PS50089">
    <property type="entry name" value="ZF_RING_2"/>
    <property type="match status" value="1"/>
</dbReference>
<organism evidence="12 13">
    <name type="scientific">Allacma fusca</name>
    <dbReference type="NCBI Taxonomy" id="39272"/>
    <lineage>
        <taxon>Eukaryota</taxon>
        <taxon>Metazoa</taxon>
        <taxon>Ecdysozoa</taxon>
        <taxon>Arthropoda</taxon>
        <taxon>Hexapoda</taxon>
        <taxon>Collembola</taxon>
        <taxon>Symphypleona</taxon>
        <taxon>Sminthuridae</taxon>
        <taxon>Allacma</taxon>
    </lineage>
</organism>
<dbReference type="InterPro" id="IPR001298">
    <property type="entry name" value="Filamin/ABP280_rpt"/>
</dbReference>
<dbReference type="EMBL" id="CAJVCH010534657">
    <property type="protein sequence ID" value="CAG7825030.1"/>
    <property type="molecule type" value="Genomic_DNA"/>
</dbReference>
<dbReference type="AlphaFoldDB" id="A0A8J2PX12"/>
<dbReference type="InterPro" id="IPR001841">
    <property type="entry name" value="Znf_RING"/>
</dbReference>
<proteinExistence type="predicted"/>
<dbReference type="InterPro" id="IPR047153">
    <property type="entry name" value="TRIM45/56/19-like"/>
</dbReference>
<keyword evidence="1" id="KW-0479">Metal-binding</keyword>
<name>A0A8J2PX12_9HEXA</name>
<feature type="repeat" description="NHL" evidence="7">
    <location>
        <begin position="530"/>
        <end position="560"/>
    </location>
</feature>
<evidence type="ECO:0000256" key="7">
    <source>
        <dbReference type="PROSITE-ProRule" id="PRU00504"/>
    </source>
</evidence>
<dbReference type="PANTHER" id="PTHR25462:SF285">
    <property type="entry name" value="RING-TYPE DOMAIN-CONTAINING PROTEIN"/>
    <property type="match status" value="1"/>
</dbReference>
<dbReference type="Proteomes" id="UP000708208">
    <property type="component" value="Unassembled WGS sequence"/>
</dbReference>
<evidence type="ECO:0000256" key="4">
    <source>
        <dbReference type="ARBA" id="ARBA00022833"/>
    </source>
</evidence>
<dbReference type="Pfam" id="PF00630">
    <property type="entry name" value="Filamin"/>
    <property type="match status" value="1"/>
</dbReference>
<keyword evidence="2" id="KW-0677">Repeat</keyword>
<dbReference type="InterPro" id="IPR017907">
    <property type="entry name" value="Znf_RING_CS"/>
</dbReference>
<keyword evidence="8" id="KW-0175">Coiled coil</keyword>
<accession>A0A8J2PX12</accession>
<evidence type="ECO:0000256" key="9">
    <source>
        <dbReference type="SAM" id="MobiDB-lite"/>
    </source>
</evidence>
<reference evidence="12" key="1">
    <citation type="submission" date="2021-06" db="EMBL/GenBank/DDBJ databases">
        <authorList>
            <person name="Hodson N. C."/>
            <person name="Mongue J. A."/>
            <person name="Jaron S. K."/>
        </authorList>
    </citation>
    <scope>NUCLEOTIDE SEQUENCE</scope>
</reference>
<dbReference type="Pfam" id="PF01436">
    <property type="entry name" value="NHL"/>
    <property type="match status" value="1"/>
</dbReference>
<evidence type="ECO:0000256" key="5">
    <source>
        <dbReference type="PROSITE-ProRule" id="PRU00024"/>
    </source>
</evidence>
<dbReference type="InterPro" id="IPR000315">
    <property type="entry name" value="Znf_B-box"/>
</dbReference>
<dbReference type="InterPro" id="IPR001258">
    <property type="entry name" value="NHL_repeat"/>
</dbReference>
<protein>
    <submittedName>
        <fullName evidence="12">Uncharacterized protein</fullName>
    </submittedName>
</protein>
<evidence type="ECO:0000259" key="11">
    <source>
        <dbReference type="PROSITE" id="PS50119"/>
    </source>
</evidence>
<evidence type="ECO:0000313" key="13">
    <source>
        <dbReference type="Proteomes" id="UP000708208"/>
    </source>
</evidence>
<evidence type="ECO:0000259" key="10">
    <source>
        <dbReference type="PROSITE" id="PS50089"/>
    </source>
</evidence>
<keyword evidence="3 5" id="KW-0863">Zinc-finger</keyword>
<evidence type="ECO:0000256" key="1">
    <source>
        <dbReference type="ARBA" id="ARBA00022723"/>
    </source>
</evidence>
<dbReference type="InterPro" id="IPR017868">
    <property type="entry name" value="Filamin/ABP280_repeat-like"/>
</dbReference>
<dbReference type="PROSITE" id="PS50119">
    <property type="entry name" value="ZF_BBOX"/>
    <property type="match status" value="1"/>
</dbReference>
<evidence type="ECO:0000256" key="2">
    <source>
        <dbReference type="ARBA" id="ARBA00022737"/>
    </source>
</evidence>
<gene>
    <name evidence="12" type="ORF">AFUS01_LOCUS35156</name>
</gene>
<feature type="repeat" description="Filamin" evidence="6">
    <location>
        <begin position="344"/>
        <end position="427"/>
    </location>
</feature>
<evidence type="ECO:0000313" key="12">
    <source>
        <dbReference type="EMBL" id="CAG7825030.1"/>
    </source>
</evidence>